<keyword evidence="2" id="KW-1185">Reference proteome</keyword>
<evidence type="ECO:0000313" key="1">
    <source>
        <dbReference type="EMBL" id="OLL24473.1"/>
    </source>
</evidence>
<evidence type="ECO:0000313" key="2">
    <source>
        <dbReference type="Proteomes" id="UP000186594"/>
    </source>
</evidence>
<protein>
    <recommendedName>
        <fullName evidence="3">Metallothionein</fullName>
    </recommendedName>
</protein>
<comment type="caution">
    <text evidence="1">The sequence shown here is derived from an EMBL/GenBank/DDBJ whole genome shotgun (WGS) entry which is preliminary data.</text>
</comment>
<organism evidence="1 2">
    <name type="scientific">Neolecta irregularis (strain DAH-3)</name>
    <dbReference type="NCBI Taxonomy" id="1198029"/>
    <lineage>
        <taxon>Eukaryota</taxon>
        <taxon>Fungi</taxon>
        <taxon>Dikarya</taxon>
        <taxon>Ascomycota</taxon>
        <taxon>Taphrinomycotina</taxon>
        <taxon>Neolectales</taxon>
        <taxon>Neolectaceae</taxon>
        <taxon>Neolecta</taxon>
    </lineage>
</organism>
<sequence length="82" mass="8116">MSSTEIASSVTAAADQNCGCKGSGCCCGSLCACQGCSNKGLDVDACSCGSSDNCSCDKDNCKCRKCSDCKCAGATKKIPGCC</sequence>
<proteinExistence type="predicted"/>
<name>A0A1U7LPF9_NEOID</name>
<evidence type="ECO:0008006" key="3">
    <source>
        <dbReference type="Google" id="ProtNLM"/>
    </source>
</evidence>
<dbReference type="Proteomes" id="UP000186594">
    <property type="component" value="Unassembled WGS sequence"/>
</dbReference>
<reference evidence="1 2" key="1">
    <citation type="submission" date="2016-04" db="EMBL/GenBank/DDBJ databases">
        <title>Evolutionary innovation and constraint leading to complex multicellularity in the Ascomycota.</title>
        <authorList>
            <person name="Cisse O."/>
            <person name="Nguyen A."/>
            <person name="Hewitt D.A."/>
            <person name="Jedd G."/>
            <person name="Stajich J.E."/>
        </authorList>
    </citation>
    <scope>NUCLEOTIDE SEQUENCE [LARGE SCALE GENOMIC DNA]</scope>
    <source>
        <strain evidence="1 2">DAH-3</strain>
    </source>
</reference>
<gene>
    <name evidence="1" type="ORF">NEOLI_004444</name>
</gene>
<accession>A0A1U7LPF9</accession>
<dbReference type="AlphaFoldDB" id="A0A1U7LPF9"/>
<dbReference type="EMBL" id="LXFE01000783">
    <property type="protein sequence ID" value="OLL24473.1"/>
    <property type="molecule type" value="Genomic_DNA"/>
</dbReference>